<evidence type="ECO:0000313" key="5">
    <source>
        <dbReference type="Proteomes" id="UP000323082"/>
    </source>
</evidence>
<dbReference type="PANTHER" id="PTHR12526">
    <property type="entry name" value="GLYCOSYLTRANSFERASE"/>
    <property type="match status" value="1"/>
</dbReference>
<comment type="caution">
    <text evidence="4">The sequence shown here is derived from an EMBL/GenBank/DDBJ whole genome shotgun (WGS) entry which is preliminary data.</text>
</comment>
<dbReference type="InterPro" id="IPR001296">
    <property type="entry name" value="Glyco_trans_1"/>
</dbReference>
<dbReference type="Gene3D" id="3.40.50.2000">
    <property type="entry name" value="Glycogen Phosphorylase B"/>
    <property type="match status" value="1"/>
</dbReference>
<dbReference type="RefSeq" id="WP_149835449.1">
    <property type="nucleotide sequence ID" value="NZ_VUNZ01000005.1"/>
</dbReference>
<evidence type="ECO:0000256" key="2">
    <source>
        <dbReference type="ARBA" id="ARBA00022679"/>
    </source>
</evidence>
<dbReference type="OrthoDB" id="9813214at2"/>
<reference evidence="4 5" key="1">
    <citation type="journal article" date="2015" name="Int. J. Syst. Evol. Microbiol.">
        <title>Chryseobacterium sediminis sp. nov., isolated from a river sediment.</title>
        <authorList>
            <person name="Kampfer P."/>
            <person name="Busse H.J."/>
            <person name="McInroy J.A."/>
            <person name="Glaeser S.P."/>
        </authorList>
    </citation>
    <scope>NUCLEOTIDE SEQUENCE [LARGE SCALE GENOMIC DNA]</scope>
    <source>
        <strain evidence="4 5">IMT-174</strain>
    </source>
</reference>
<dbReference type="SUPFAM" id="SSF53756">
    <property type="entry name" value="UDP-Glycosyltransferase/glycogen phosphorylase"/>
    <property type="match status" value="1"/>
</dbReference>
<sequence>MPKVLFLTTSHSYNDDRIFYHQAKALRDNGYEVKICSLYAKYKGVIEGIEIESYAVLEESIEKKMETFRKVCDNFQPDTIICSEPLAVVASKKFVKEHNAGCIYDITEWYPSMSMLDGYKFPAKIFQAVKFSLIQWYAGFLSTHLIFGETTKKFPLAYFFCFKKQMILPYYPDPVYIHKNIKKPDPDPDTITLCYTGQISKDKGIENFFNAIDKLQQKLPELHIKILIIGSTVQKSDEFYFSTLLKKYSFNTIELRKPTTFERFTEAFAEADICFDLREINFENNHSLPIKLFYFMGVGKPVIYSNLKGIRKHMGTLSFGSLVDPQNAEAIAEIILNYIRNPKLYHLHALNARKEFEEKYNWGTIKKSFIDFVKRSIDK</sequence>
<gene>
    <name evidence="4" type="ORF">FW780_20395</name>
</gene>
<dbReference type="Proteomes" id="UP000323082">
    <property type="component" value="Unassembled WGS sequence"/>
</dbReference>
<proteinExistence type="predicted"/>
<dbReference type="GO" id="GO:0016757">
    <property type="term" value="F:glycosyltransferase activity"/>
    <property type="evidence" value="ECO:0007669"/>
    <property type="project" value="UniProtKB-KW"/>
</dbReference>
<accession>A0A5B2TPJ0</accession>
<evidence type="ECO:0000256" key="1">
    <source>
        <dbReference type="ARBA" id="ARBA00022676"/>
    </source>
</evidence>
<keyword evidence="1" id="KW-0328">Glycosyltransferase</keyword>
<dbReference type="PANTHER" id="PTHR12526:SF629">
    <property type="entry name" value="TEICHURONIC ACID BIOSYNTHESIS GLYCOSYLTRANSFERASE TUAH-RELATED"/>
    <property type="match status" value="1"/>
</dbReference>
<protein>
    <submittedName>
        <fullName evidence="4">Glycosyltransferase family 4 protein</fullName>
    </submittedName>
</protein>
<feature type="domain" description="Glycosyl transferase family 1" evidence="3">
    <location>
        <begin position="179"/>
        <end position="354"/>
    </location>
</feature>
<keyword evidence="2 4" id="KW-0808">Transferase</keyword>
<dbReference type="Pfam" id="PF00534">
    <property type="entry name" value="Glycos_transf_1"/>
    <property type="match status" value="1"/>
</dbReference>
<dbReference type="EMBL" id="VUNZ01000005">
    <property type="protein sequence ID" value="KAA2216169.1"/>
    <property type="molecule type" value="Genomic_DNA"/>
</dbReference>
<name>A0A5B2TPJ0_9FLAO</name>
<organism evidence="4 5">
    <name type="scientific">Chryseobacterium sediminis</name>
    <dbReference type="NCBI Taxonomy" id="1679494"/>
    <lineage>
        <taxon>Bacteria</taxon>
        <taxon>Pseudomonadati</taxon>
        <taxon>Bacteroidota</taxon>
        <taxon>Flavobacteriia</taxon>
        <taxon>Flavobacteriales</taxon>
        <taxon>Weeksellaceae</taxon>
        <taxon>Chryseobacterium group</taxon>
        <taxon>Chryseobacterium</taxon>
    </lineage>
</organism>
<evidence type="ECO:0000313" key="4">
    <source>
        <dbReference type="EMBL" id="KAA2216169.1"/>
    </source>
</evidence>
<evidence type="ECO:0000259" key="3">
    <source>
        <dbReference type="Pfam" id="PF00534"/>
    </source>
</evidence>
<dbReference type="AlphaFoldDB" id="A0A5B2TPJ0"/>